<dbReference type="FunFam" id="3.40.50.2300:FF:000162">
    <property type="entry name" value="Receptor-type adenylate cyclase GRESAG 4, putative"/>
    <property type="match status" value="1"/>
</dbReference>
<keyword evidence="1" id="KW-0732">Signal</keyword>
<dbReference type="EMBL" id="AHKC01019405">
    <property type="protein sequence ID" value="EKF27015.1"/>
    <property type="molecule type" value="Genomic_DNA"/>
</dbReference>
<dbReference type="SUPFAM" id="SSF53822">
    <property type="entry name" value="Periplasmic binding protein-like I"/>
    <property type="match status" value="1"/>
</dbReference>
<dbReference type="AlphaFoldDB" id="K2MIR3"/>
<evidence type="ECO:0000313" key="4">
    <source>
        <dbReference type="Proteomes" id="UP000007350"/>
    </source>
</evidence>
<dbReference type="InterPro" id="IPR028082">
    <property type="entry name" value="Peripla_BP_I"/>
</dbReference>
<gene>
    <name evidence="3" type="ORF">MOQ_009272</name>
</gene>
<accession>K2MIR3</accession>
<reference evidence="3 4" key="1">
    <citation type="journal article" date="2012" name="BMC Genomics">
        <title>Comparative genomic analysis of human infective Trypanosoma cruzi lineages with the bat-restricted subspecies T. cruzi marinkellei.</title>
        <authorList>
            <person name="Franzen O."/>
            <person name="Talavera-Lopez C."/>
            <person name="Ochaya S."/>
            <person name="Butler C.E."/>
            <person name="Messenger L.A."/>
            <person name="Lewis M.D."/>
            <person name="Llewellyn M.S."/>
            <person name="Marinkelle C.J."/>
            <person name="Tyler K.M."/>
            <person name="Miles M.A."/>
            <person name="Andersson B."/>
        </authorList>
    </citation>
    <scope>NUCLEOTIDE SEQUENCE [LARGE SCALE GENOMIC DNA]</scope>
    <source>
        <strain evidence="3 4">B7</strain>
    </source>
</reference>
<keyword evidence="3" id="KW-0675">Receptor</keyword>
<dbReference type="InterPro" id="IPR057399">
    <property type="entry name" value="GRESAG4.1/3_peripasmic_1"/>
</dbReference>
<organism evidence="3 4">
    <name type="scientific">Trypanosoma cruzi marinkellei</name>
    <dbReference type="NCBI Taxonomy" id="85056"/>
    <lineage>
        <taxon>Eukaryota</taxon>
        <taxon>Discoba</taxon>
        <taxon>Euglenozoa</taxon>
        <taxon>Kinetoplastea</taxon>
        <taxon>Metakinetoplastina</taxon>
        <taxon>Trypanosomatida</taxon>
        <taxon>Trypanosomatidae</taxon>
        <taxon>Trypanosoma</taxon>
        <taxon>Schizotrypanum</taxon>
    </lineage>
</organism>
<dbReference type="Pfam" id="PF25495">
    <property type="entry name" value="Peripla_BP_A-cyclase_1"/>
    <property type="match status" value="1"/>
</dbReference>
<sequence length="315" mass="34963">MYALYLVLLLLLLPQAAVGQTACPHIEVKVLTLNLRDLPLPAYLAESLYYGFDAALWSRNYTVGENVRVTLVNKSTTMAGSGNVIENALKNDSSIFVIANVIGDAILEEYLPVIEKYEVVSFAPFTGSTVVRQWSPHLYFVRAHPSAELFALIRYALSHLRVRRLGFMYLQGVAFGDEEYDEAYYSMAFFGYELCGVFSVESSLTRGAKKAVFNAAWEAFADTLPQAVIVFGAPIKDTAKFIKRMLTDKRTAGAYLLVPSAVQEITVETWRSAVKDGLKFVPGQVIATGTNPLADDTQYEAIQRFQGVMRGYMKA</sequence>
<evidence type="ECO:0000259" key="2">
    <source>
        <dbReference type="Pfam" id="PF25495"/>
    </source>
</evidence>
<feature type="domain" description="Receptor-type adenylate cyclase GRESAG 4.1/3 periplasmic binding protein-like" evidence="2">
    <location>
        <begin position="147"/>
        <end position="289"/>
    </location>
</feature>
<comment type="caution">
    <text evidence="3">The sequence shown here is derived from an EMBL/GenBank/DDBJ whole genome shotgun (WGS) entry which is preliminary data.</text>
</comment>
<evidence type="ECO:0000313" key="3">
    <source>
        <dbReference type="EMBL" id="EKF27015.1"/>
    </source>
</evidence>
<proteinExistence type="predicted"/>
<name>K2MIR3_TRYCR</name>
<evidence type="ECO:0000256" key="1">
    <source>
        <dbReference type="SAM" id="SignalP"/>
    </source>
</evidence>
<dbReference type="Gene3D" id="3.40.50.2300">
    <property type="match status" value="2"/>
</dbReference>
<keyword evidence="4" id="KW-1185">Reference proteome</keyword>
<feature type="non-terminal residue" evidence="3">
    <location>
        <position position="315"/>
    </location>
</feature>
<feature type="chain" id="PRO_5003861245" evidence="1">
    <location>
        <begin position="20"/>
        <end position="315"/>
    </location>
</feature>
<protein>
    <submittedName>
        <fullName evidence="3">Receptor-type adenylate cyclase, putative</fullName>
    </submittedName>
</protein>
<feature type="signal peptide" evidence="1">
    <location>
        <begin position="1"/>
        <end position="19"/>
    </location>
</feature>
<dbReference type="Proteomes" id="UP000007350">
    <property type="component" value="Unassembled WGS sequence"/>
</dbReference>
<dbReference type="OrthoDB" id="252255at2759"/>